<organism evidence="1 2">
    <name type="scientific">Helcococcus bovis</name>
    <dbReference type="NCBI Taxonomy" id="3153252"/>
    <lineage>
        <taxon>Bacteria</taxon>
        <taxon>Bacillati</taxon>
        <taxon>Bacillota</taxon>
        <taxon>Tissierellia</taxon>
        <taxon>Tissierellales</taxon>
        <taxon>Peptoniphilaceae</taxon>
        <taxon>Helcococcus</taxon>
    </lineage>
</organism>
<reference evidence="1 2" key="1">
    <citation type="journal article" date="2024" name="Front. Microbiol.">
        <title>Pangenomic and biochemical analyses of Helcococcus ovis reveal widespread tetracycline resistance and a novel bacterial species, Helcococcus bovis.</title>
        <authorList>
            <person name="Cunha F."/>
            <person name="Zhai Y."/>
            <person name="Casaro S."/>
            <person name="Jones K.L."/>
            <person name="Hernandez M."/>
            <person name="Bisinotto R.S."/>
            <person name="Kariyawasam S."/>
            <person name="Brown M.B."/>
            <person name="Phillips A."/>
            <person name="Jeong K.C."/>
            <person name="Galvao K.N."/>
        </authorList>
    </citation>
    <scope>NUCLEOTIDE SEQUENCE [LARGE SCALE GENOMIC DNA]</scope>
    <source>
        <strain evidence="1 2">KG197</strain>
    </source>
</reference>
<gene>
    <name evidence="1" type="ORF">ABGF40_01305</name>
</gene>
<keyword evidence="2" id="KW-1185">Reference proteome</keyword>
<comment type="caution">
    <text evidence="1">The sequence shown here is derived from an EMBL/GenBank/DDBJ whole genome shotgun (WGS) entry which is preliminary data.</text>
</comment>
<sequence>MSYQYFLLNKKMIDLRNEIDNLESCISLKNTRLPNYEMTFSRLDYRK</sequence>
<evidence type="ECO:0000313" key="1">
    <source>
        <dbReference type="EMBL" id="MFM1524307.1"/>
    </source>
</evidence>
<evidence type="ECO:0000313" key="2">
    <source>
        <dbReference type="Proteomes" id="UP001629536"/>
    </source>
</evidence>
<dbReference type="EMBL" id="JBFNFH010000002">
    <property type="protein sequence ID" value="MFM1524307.1"/>
    <property type="molecule type" value="Genomic_DNA"/>
</dbReference>
<dbReference type="Proteomes" id="UP001629536">
    <property type="component" value="Unassembled WGS sequence"/>
</dbReference>
<proteinExistence type="predicted"/>
<accession>A0ABW9F4L6</accession>
<dbReference type="RefSeq" id="WP_408105029.1">
    <property type="nucleotide sequence ID" value="NZ_JBFNFH010000002.1"/>
</dbReference>
<protein>
    <submittedName>
        <fullName evidence="1">Uncharacterized protein</fullName>
    </submittedName>
</protein>
<name>A0ABW9F4L6_9FIRM</name>